<dbReference type="AlphaFoldDB" id="A0A1G2RE80"/>
<dbReference type="InterPro" id="IPR017853">
    <property type="entry name" value="GH"/>
</dbReference>
<organism evidence="1 2">
    <name type="scientific">Candidatus Wildermuthbacteria bacterium RIFCSPHIGHO2_12_FULL_40_12</name>
    <dbReference type="NCBI Taxonomy" id="1802457"/>
    <lineage>
        <taxon>Bacteria</taxon>
        <taxon>Candidatus Wildermuthiibacteriota</taxon>
    </lineage>
</organism>
<protein>
    <recommendedName>
        <fullName evidence="3">Glycoside hydrolase family 42 N-terminal domain-containing protein</fullName>
    </recommendedName>
</protein>
<sequence>MRFKKNKIAFFILLLVLSFFLYFFVGRAPEAKEIKWGVTFSQKHARDLGLDWKESYLAILDDLQVKNIRLIAYWDLLEPENGTYNFEDLDWQIQEAAKREVATALVMGIKVPRWPECHIPEWAKDLNKEQQQEKVLVLDKELVSRYKNYPNIDYWQVENEPFFPFGNCPWFDFGFIKEEINYVRSLDPDSPVLVTESGELSPWVLAGFLGDKVGTTMYQKVYVSQLKSYLHYKLPPVFYWRKAQIIKKLFGKEVIVIELQAEPWGPKLLYDTSLEEQAKTMDLQQFRKKIEFAKKTGLKEFSLWGVEWWYWMKVQHNRPEIWNEARNSLN</sequence>
<dbReference type="EMBL" id="MHUC01000010">
    <property type="protein sequence ID" value="OHA71156.1"/>
    <property type="molecule type" value="Genomic_DNA"/>
</dbReference>
<evidence type="ECO:0008006" key="3">
    <source>
        <dbReference type="Google" id="ProtNLM"/>
    </source>
</evidence>
<dbReference type="SUPFAM" id="SSF51445">
    <property type="entry name" value="(Trans)glycosidases"/>
    <property type="match status" value="1"/>
</dbReference>
<proteinExistence type="predicted"/>
<accession>A0A1G2RE80</accession>
<dbReference type="Gene3D" id="3.20.20.80">
    <property type="entry name" value="Glycosidases"/>
    <property type="match status" value="1"/>
</dbReference>
<reference evidence="1 2" key="1">
    <citation type="journal article" date="2016" name="Nat. Commun.">
        <title>Thousands of microbial genomes shed light on interconnected biogeochemical processes in an aquifer system.</title>
        <authorList>
            <person name="Anantharaman K."/>
            <person name="Brown C.T."/>
            <person name="Hug L.A."/>
            <person name="Sharon I."/>
            <person name="Castelle C.J."/>
            <person name="Probst A.J."/>
            <person name="Thomas B.C."/>
            <person name="Singh A."/>
            <person name="Wilkins M.J."/>
            <person name="Karaoz U."/>
            <person name="Brodie E.L."/>
            <person name="Williams K.H."/>
            <person name="Hubbard S.S."/>
            <person name="Banfield J.F."/>
        </authorList>
    </citation>
    <scope>NUCLEOTIDE SEQUENCE [LARGE SCALE GENOMIC DNA]</scope>
</reference>
<gene>
    <name evidence="1" type="ORF">A3F15_00840</name>
</gene>
<evidence type="ECO:0000313" key="2">
    <source>
        <dbReference type="Proteomes" id="UP000177078"/>
    </source>
</evidence>
<name>A0A1G2RE80_9BACT</name>
<dbReference type="Proteomes" id="UP000177078">
    <property type="component" value="Unassembled WGS sequence"/>
</dbReference>
<comment type="caution">
    <text evidence="1">The sequence shown here is derived from an EMBL/GenBank/DDBJ whole genome shotgun (WGS) entry which is preliminary data.</text>
</comment>
<evidence type="ECO:0000313" key="1">
    <source>
        <dbReference type="EMBL" id="OHA71156.1"/>
    </source>
</evidence>